<evidence type="ECO:0000313" key="1">
    <source>
        <dbReference type="EMBL" id="AII88196.1"/>
    </source>
</evidence>
<organism evidence="1 2">
    <name type="scientific">Planktomarina temperata RCA23</name>
    <dbReference type="NCBI Taxonomy" id="666509"/>
    <lineage>
        <taxon>Bacteria</taxon>
        <taxon>Pseudomonadati</taxon>
        <taxon>Pseudomonadota</taxon>
        <taxon>Alphaproteobacteria</taxon>
        <taxon>Rhodobacterales</taxon>
        <taxon>Paracoccaceae</taxon>
        <taxon>Planktomarina</taxon>
    </lineage>
</organism>
<accession>A0AAN0VJL5</accession>
<dbReference type="AlphaFoldDB" id="A0AAN0VJL5"/>
<dbReference type="EMBL" id="CP003984">
    <property type="protein sequence ID" value="AII88196.1"/>
    <property type="molecule type" value="Genomic_DNA"/>
</dbReference>
<evidence type="ECO:0000313" key="2">
    <source>
        <dbReference type="Proteomes" id="UP000028680"/>
    </source>
</evidence>
<protein>
    <submittedName>
        <fullName evidence="1">Uncharacterized protein</fullName>
    </submittedName>
</protein>
<gene>
    <name evidence="1" type="ORF">RCA23_c26800</name>
</gene>
<dbReference type="Proteomes" id="UP000028680">
    <property type="component" value="Chromosome"/>
</dbReference>
<proteinExistence type="predicted"/>
<name>A0AAN0VJL5_9RHOB</name>
<reference evidence="1 2" key="1">
    <citation type="journal article" date="2014" name="ISME J.">
        <title>Adaptation of an abundant Roseobacter RCA organism to pelagic systems revealed by genomic and transcriptomic analyses.</title>
        <authorList>
            <person name="Voget S."/>
            <person name="Wemheuer B."/>
            <person name="Brinkhoff T."/>
            <person name="Vollmers J."/>
            <person name="Dietrich S."/>
            <person name="Giebel H.A."/>
            <person name="Beardsley C."/>
            <person name="Sardemann C."/>
            <person name="Bakenhus I."/>
            <person name="Billerbeck S."/>
            <person name="Daniel R."/>
            <person name="Simon M."/>
        </authorList>
    </citation>
    <scope>NUCLEOTIDE SEQUENCE [LARGE SCALE GENOMIC DNA]</scope>
    <source>
        <strain evidence="1 2">RCA23</strain>
    </source>
</reference>
<keyword evidence="2" id="KW-1185">Reference proteome</keyword>
<sequence>MNGRFFRCLASSGFSITQHLLRCARMQRENQIHSMGSQRPSALRHNLRTKGHSDRRARPKADLHHLVNMLRCGPSKWTFIHCAAFYRVKRRCADEAVISFPSRDSCFRKSRRSTFTCKSASLVYHF</sequence>
<dbReference type="KEGG" id="ptp:RCA23_c26800"/>